<gene>
    <name evidence="1" type="ORF">SAMN05421732_10276</name>
</gene>
<evidence type="ECO:0000313" key="1">
    <source>
        <dbReference type="EMBL" id="SDB94899.1"/>
    </source>
</evidence>
<evidence type="ECO:0008006" key="3">
    <source>
        <dbReference type="Google" id="ProtNLM"/>
    </source>
</evidence>
<organism evidence="1 2">
    <name type="scientific">Acinetobacter kookii</name>
    <dbReference type="NCBI Taxonomy" id="1226327"/>
    <lineage>
        <taxon>Bacteria</taxon>
        <taxon>Pseudomonadati</taxon>
        <taxon>Pseudomonadota</taxon>
        <taxon>Gammaproteobacteria</taxon>
        <taxon>Moraxellales</taxon>
        <taxon>Moraxellaceae</taxon>
        <taxon>Acinetobacter</taxon>
    </lineage>
</organism>
<evidence type="ECO:0000313" key="2">
    <source>
        <dbReference type="Proteomes" id="UP000243468"/>
    </source>
</evidence>
<dbReference type="AlphaFoldDB" id="A0A1G6HKX2"/>
<keyword evidence="2" id="KW-1185">Reference proteome</keyword>
<dbReference type="Gene3D" id="3.90.1720.10">
    <property type="entry name" value="endopeptidase domain like (from Nostoc punctiforme)"/>
    <property type="match status" value="1"/>
</dbReference>
<dbReference type="Proteomes" id="UP000243468">
    <property type="component" value="Unassembled WGS sequence"/>
</dbReference>
<sequence length="173" mass="19493">MVYDHNVNMSEVHAPVQANIIIRSQSGKNSKKSSEFQTDQAITKKNMLAKNGQRIDISKFTDFLQAVSSTSSSQKCAKSIRLALESAGARFQSHPVAAADWGNTLTKIGYRQINPKFDAPKEGDIYIIDRTGKHVYGHIAGFNGKQWVSDFKQKSYDVYNEKGLTYKYYRPSF</sequence>
<protein>
    <recommendedName>
        <fullName evidence="3">CHAP domain-containing protein</fullName>
    </recommendedName>
</protein>
<dbReference type="EMBL" id="FMYO01000002">
    <property type="protein sequence ID" value="SDB94899.1"/>
    <property type="molecule type" value="Genomic_DNA"/>
</dbReference>
<reference evidence="2" key="1">
    <citation type="submission" date="2016-09" db="EMBL/GenBank/DDBJ databases">
        <authorList>
            <person name="Varghese N."/>
            <person name="Submissions S."/>
        </authorList>
    </citation>
    <scope>NUCLEOTIDE SEQUENCE [LARGE SCALE GENOMIC DNA]</scope>
    <source>
        <strain evidence="2">ANC 4667</strain>
    </source>
</reference>
<dbReference type="OrthoDB" id="5522511at2"/>
<dbReference type="RefSeq" id="WP_092819039.1">
    <property type="nucleotide sequence ID" value="NZ_BAABKJ010000001.1"/>
</dbReference>
<name>A0A1G6HKX2_9GAMM</name>
<proteinExistence type="predicted"/>
<accession>A0A1G6HKX2</accession>